<sequence length="274" mass="32046">MRAFMYFKVGSIHNEGEIDAEEAKFIEDITVGPIIRVSEKKNRIINTSEFHSIDINSSYPSIYMSDFPIPMSKGIIYDELPERLIGKEEQISSYTHPETEKVIVYEKTIPMSLLFKKMTIALYNLKLQGNSLAKLCLNCLWGLMCAFNIRTEDLTQDILDNKRESIQRIHRDGEKVDMLYKDHYFKSNYARMKPFFLRRGRKNLNELINIIDSYPDTKPEIVRCHTDSVLTNCDVNYPPLKARISDKIGDYKIETKLEPNTNYMIMNKLFMKKV</sequence>
<dbReference type="Proteomes" id="UP000051952">
    <property type="component" value="Unassembled WGS sequence"/>
</dbReference>
<dbReference type="InterPro" id="IPR043502">
    <property type="entry name" value="DNA/RNA_pol_sf"/>
</dbReference>
<accession>A0A0S4IXI7</accession>
<proteinExistence type="predicted"/>
<keyword evidence="2" id="KW-1185">Reference proteome</keyword>
<evidence type="ECO:0000313" key="1">
    <source>
        <dbReference type="EMBL" id="CUG42588.1"/>
    </source>
</evidence>
<dbReference type="AlphaFoldDB" id="A0A0S4IXI7"/>
<name>A0A0S4IXI7_BODSA</name>
<gene>
    <name evidence="1" type="ORF">BSAL_79200</name>
</gene>
<dbReference type="VEuPathDB" id="TriTrypDB:BSAL_79200"/>
<dbReference type="EMBL" id="CYKH01000804">
    <property type="protein sequence ID" value="CUG42588.1"/>
    <property type="molecule type" value="Genomic_DNA"/>
</dbReference>
<evidence type="ECO:0000313" key="2">
    <source>
        <dbReference type="Proteomes" id="UP000051952"/>
    </source>
</evidence>
<reference evidence="2" key="1">
    <citation type="submission" date="2015-09" db="EMBL/GenBank/DDBJ databases">
        <authorList>
            <consortium name="Pathogen Informatics"/>
        </authorList>
    </citation>
    <scope>NUCLEOTIDE SEQUENCE [LARGE SCALE GENOMIC DNA]</scope>
    <source>
        <strain evidence="2">Lake Konstanz</strain>
    </source>
</reference>
<protein>
    <submittedName>
        <fullName evidence="1">Uncharacterized protein</fullName>
    </submittedName>
</protein>
<organism evidence="1 2">
    <name type="scientific">Bodo saltans</name>
    <name type="common">Flagellated protozoan</name>
    <dbReference type="NCBI Taxonomy" id="75058"/>
    <lineage>
        <taxon>Eukaryota</taxon>
        <taxon>Discoba</taxon>
        <taxon>Euglenozoa</taxon>
        <taxon>Kinetoplastea</taxon>
        <taxon>Metakinetoplastina</taxon>
        <taxon>Eubodonida</taxon>
        <taxon>Bodonidae</taxon>
        <taxon>Bodo</taxon>
    </lineage>
</organism>
<dbReference type="SUPFAM" id="SSF56672">
    <property type="entry name" value="DNA/RNA polymerases"/>
    <property type="match status" value="1"/>
</dbReference>